<dbReference type="EMBL" id="MFDE01000020">
    <property type="protein sequence ID" value="OGE38444.1"/>
    <property type="molecule type" value="Genomic_DNA"/>
</dbReference>
<feature type="transmembrane region" description="Helical" evidence="1">
    <location>
        <begin position="336"/>
        <end position="357"/>
    </location>
</feature>
<evidence type="ECO:0000256" key="1">
    <source>
        <dbReference type="SAM" id="Phobius"/>
    </source>
</evidence>
<comment type="caution">
    <text evidence="2">The sequence shown here is derived from an EMBL/GenBank/DDBJ whole genome shotgun (WGS) entry which is preliminary data.</text>
</comment>
<gene>
    <name evidence="2" type="ORF">A3F00_00460</name>
</gene>
<feature type="transmembrane region" description="Helical" evidence="1">
    <location>
        <begin position="363"/>
        <end position="382"/>
    </location>
</feature>
<evidence type="ECO:0000313" key="3">
    <source>
        <dbReference type="Proteomes" id="UP000176527"/>
    </source>
</evidence>
<feature type="transmembrane region" description="Helical" evidence="1">
    <location>
        <begin position="30"/>
        <end position="54"/>
    </location>
</feature>
<keyword evidence="1" id="KW-0812">Transmembrane</keyword>
<feature type="transmembrane region" description="Helical" evidence="1">
    <location>
        <begin position="193"/>
        <end position="211"/>
    </location>
</feature>
<dbReference type="Proteomes" id="UP000176527">
    <property type="component" value="Unassembled WGS sequence"/>
</dbReference>
<organism evidence="2 3">
    <name type="scientific">Candidatus Daviesbacteria bacterium RIFCSPHIGHO2_12_FULL_37_11</name>
    <dbReference type="NCBI Taxonomy" id="1797777"/>
    <lineage>
        <taxon>Bacteria</taxon>
        <taxon>Candidatus Daviesiibacteriota</taxon>
    </lineage>
</organism>
<keyword evidence="1" id="KW-1133">Transmembrane helix</keyword>
<name>A0A1F5KC79_9BACT</name>
<feature type="transmembrane region" description="Helical" evidence="1">
    <location>
        <begin position="389"/>
        <end position="410"/>
    </location>
</feature>
<feature type="transmembrane region" description="Helical" evidence="1">
    <location>
        <begin position="416"/>
        <end position="437"/>
    </location>
</feature>
<keyword evidence="1" id="KW-0472">Membrane</keyword>
<protein>
    <submittedName>
        <fullName evidence="2">Uncharacterized protein</fullName>
    </submittedName>
</protein>
<evidence type="ECO:0000313" key="2">
    <source>
        <dbReference type="EMBL" id="OGE38444.1"/>
    </source>
</evidence>
<feature type="transmembrane region" description="Helical" evidence="1">
    <location>
        <begin position="223"/>
        <end position="244"/>
    </location>
</feature>
<reference evidence="2 3" key="1">
    <citation type="journal article" date="2016" name="Nat. Commun.">
        <title>Thousands of microbial genomes shed light on interconnected biogeochemical processes in an aquifer system.</title>
        <authorList>
            <person name="Anantharaman K."/>
            <person name="Brown C.T."/>
            <person name="Hug L.A."/>
            <person name="Sharon I."/>
            <person name="Castelle C.J."/>
            <person name="Probst A.J."/>
            <person name="Thomas B.C."/>
            <person name="Singh A."/>
            <person name="Wilkins M.J."/>
            <person name="Karaoz U."/>
            <person name="Brodie E.L."/>
            <person name="Williams K.H."/>
            <person name="Hubbard S.S."/>
            <person name="Banfield J.F."/>
        </authorList>
    </citation>
    <scope>NUCLEOTIDE SEQUENCE [LARGE SCALE GENOMIC DNA]</scope>
</reference>
<proteinExistence type="predicted"/>
<feature type="transmembrane region" description="Helical" evidence="1">
    <location>
        <begin position="491"/>
        <end position="512"/>
    </location>
</feature>
<dbReference type="AlphaFoldDB" id="A0A1F5KC79"/>
<sequence>MPSAPLSSIKYHVFRQRRDSTRFAKRAKSVGIKGICAVFCFIFFSVILNTYYILPVNAQETSQIPVFTSSAYQPINVNSVPPQSPLYANLMVNNLLHAFSCLMAGASPMGQPCVDYLNGVPVISSVNTSGGLLGAVANLNTIVIANPPIRTGQYLATIGDSLGLVKEANAQVSGSGAGVLQPILKLWQVSRNIAYIAMIIIFLIIGLMVMFRQRINPQTVITAQAALPGLVIGLIMITFSYFLASLVTDMSYVATNLVGYYFQSAGATTNTQSLSAVTADKPATEIFSTLINGVFGSDAVIKLPFNLNPVIVSGTTTVYNSLEGLPKDIIDWLIRFGVYSLGSAVGGFLGGIGGLAGGVPGTISALFGGPAGGILANLIAGVGGYGNVLALLLTFVGALMLIYTLFRLLIKLITNYLAIIFLTITAPFHFLAASLPGRQEIAVDWIRNMLCNVLAFPGVLAVFYFVAYLIGPQNSTVFNISGSANIVGGNSLPLFGGLDIGFIRILLAFGALMATPTIPDIICNAVGKVGREGQMIEQEFSQSRQQAGDYQRRLQGGLDIAKSYPDWRTRADIRQRMFPGTATPGGNWLGINWSGPLRRLGIH</sequence>
<feature type="transmembrane region" description="Helical" evidence="1">
    <location>
        <begin position="449"/>
        <end position="471"/>
    </location>
</feature>
<accession>A0A1F5KC79</accession>